<name>A0A9X1DBF5_9SPHN</name>
<gene>
    <name evidence="1" type="ORF">KK488_07840</name>
</gene>
<sequence>MTGLANVARGEAEIAVNGRAMLVRPSFAALVATESEVGSLLALVERAAEGRLTLAEIEALVWHCLADRPDDMPRADLGEALVTQGIGTALPALRMILRQALAAGQ</sequence>
<evidence type="ECO:0000313" key="1">
    <source>
        <dbReference type="EMBL" id="MBT2186859.1"/>
    </source>
</evidence>
<evidence type="ECO:0000313" key="2">
    <source>
        <dbReference type="Proteomes" id="UP001138757"/>
    </source>
</evidence>
<accession>A0A9X1DBF5</accession>
<dbReference type="Pfam" id="PF11836">
    <property type="entry name" value="Phage_TAC_11"/>
    <property type="match status" value="1"/>
</dbReference>
<dbReference type="InterPro" id="IPR021791">
    <property type="entry name" value="Phage_TAC_11"/>
</dbReference>
<protein>
    <submittedName>
        <fullName evidence="1">Gene transfer agent family protein</fullName>
    </submittedName>
</protein>
<keyword evidence="2" id="KW-1185">Reference proteome</keyword>
<reference evidence="1" key="1">
    <citation type="submission" date="2021-05" db="EMBL/GenBank/DDBJ databases">
        <title>Genome of Sphingobium sp. strain.</title>
        <authorList>
            <person name="Fan R."/>
        </authorList>
    </citation>
    <scope>NUCLEOTIDE SEQUENCE</scope>
    <source>
        <strain evidence="1">H33</strain>
    </source>
</reference>
<comment type="caution">
    <text evidence="1">The sequence shown here is derived from an EMBL/GenBank/DDBJ whole genome shotgun (WGS) entry which is preliminary data.</text>
</comment>
<proteinExistence type="predicted"/>
<organism evidence="1 2">
    <name type="scientific">Sphingobium nicotianae</name>
    <dbReference type="NCBI Taxonomy" id="2782607"/>
    <lineage>
        <taxon>Bacteria</taxon>
        <taxon>Pseudomonadati</taxon>
        <taxon>Pseudomonadota</taxon>
        <taxon>Alphaproteobacteria</taxon>
        <taxon>Sphingomonadales</taxon>
        <taxon>Sphingomonadaceae</taxon>
        <taxon>Sphingobium</taxon>
    </lineage>
</organism>
<dbReference type="RefSeq" id="WP_214622592.1">
    <property type="nucleotide sequence ID" value="NZ_JAHGAW010000004.1"/>
</dbReference>
<dbReference type="AlphaFoldDB" id="A0A9X1DBF5"/>
<dbReference type="EMBL" id="JAHGAW010000004">
    <property type="protein sequence ID" value="MBT2186859.1"/>
    <property type="molecule type" value="Genomic_DNA"/>
</dbReference>
<dbReference type="Proteomes" id="UP001138757">
    <property type="component" value="Unassembled WGS sequence"/>
</dbReference>